<dbReference type="PANTHER" id="PTHR16301">
    <property type="entry name" value="IMPACT-RELATED"/>
    <property type="match status" value="1"/>
</dbReference>
<dbReference type="SUPFAM" id="SSF54980">
    <property type="entry name" value="EF-G C-terminal domain-like"/>
    <property type="match status" value="1"/>
</dbReference>
<dbReference type="PANTHER" id="PTHR16301:SF20">
    <property type="entry name" value="IMPACT FAMILY MEMBER YIGZ"/>
    <property type="match status" value="1"/>
</dbReference>
<dbReference type="Pfam" id="PF09186">
    <property type="entry name" value="DUF1949"/>
    <property type="match status" value="1"/>
</dbReference>
<keyword evidence="5" id="KW-1185">Reference proteome</keyword>
<feature type="domain" description="UPF0029" evidence="3">
    <location>
        <begin position="141"/>
        <end position="196"/>
    </location>
</feature>
<comment type="similarity">
    <text evidence="1">Belongs to the IMPACT family.</text>
</comment>
<dbReference type="InterPro" id="IPR015796">
    <property type="entry name" value="Impact_YigZ-like"/>
</dbReference>
<evidence type="ECO:0000259" key="2">
    <source>
        <dbReference type="Pfam" id="PF01205"/>
    </source>
</evidence>
<dbReference type="OrthoDB" id="9813771at2"/>
<dbReference type="InterPro" id="IPR020569">
    <property type="entry name" value="UPF0029_Impact_CS"/>
</dbReference>
<evidence type="ECO:0008006" key="6">
    <source>
        <dbReference type="Google" id="ProtNLM"/>
    </source>
</evidence>
<dbReference type="Gene3D" id="3.30.230.30">
    <property type="entry name" value="Impact, N-terminal domain"/>
    <property type="match status" value="1"/>
</dbReference>
<reference evidence="4 5" key="1">
    <citation type="journal article" date="2012" name="J. Bacteriol.">
        <title>Genome Sequence of Idiomarina xiamenensis Type Strain 10-D-4.</title>
        <authorList>
            <person name="Lai Q."/>
            <person name="Wang L."/>
            <person name="Wang W."/>
            <person name="Shao Z."/>
        </authorList>
    </citation>
    <scope>NUCLEOTIDE SEQUENCE [LARGE SCALE GENOMIC DNA]</scope>
    <source>
        <strain evidence="4 5">10-D-4</strain>
    </source>
</reference>
<dbReference type="GO" id="GO:0043168">
    <property type="term" value="F:anion binding"/>
    <property type="evidence" value="ECO:0007669"/>
    <property type="project" value="UniProtKB-ARBA"/>
</dbReference>
<organism evidence="4 5">
    <name type="scientific">Idiomarina xiamenensis 10-D-4</name>
    <dbReference type="NCBI Taxonomy" id="740709"/>
    <lineage>
        <taxon>Bacteria</taxon>
        <taxon>Pseudomonadati</taxon>
        <taxon>Pseudomonadota</taxon>
        <taxon>Gammaproteobacteria</taxon>
        <taxon>Alteromonadales</taxon>
        <taxon>Idiomarinaceae</taxon>
        <taxon>Idiomarina</taxon>
    </lineage>
</organism>
<evidence type="ECO:0000259" key="3">
    <source>
        <dbReference type="Pfam" id="PF09186"/>
    </source>
</evidence>
<accession>K2KA25</accession>
<gene>
    <name evidence="4" type="ORF">A10D4_08147</name>
</gene>
<name>K2KA25_9GAMM</name>
<dbReference type="STRING" id="740709.A10D4_08147"/>
<dbReference type="Pfam" id="PF01205">
    <property type="entry name" value="Impact_N"/>
    <property type="match status" value="1"/>
</dbReference>
<dbReference type="GO" id="GO:0006446">
    <property type="term" value="P:regulation of translational initiation"/>
    <property type="evidence" value="ECO:0007669"/>
    <property type="project" value="TreeGrafter"/>
</dbReference>
<proteinExistence type="inferred from homology"/>
<dbReference type="InterPro" id="IPR036956">
    <property type="entry name" value="Impact_N_sf"/>
</dbReference>
<dbReference type="AlphaFoldDB" id="K2KA25"/>
<dbReference type="Proteomes" id="UP000014115">
    <property type="component" value="Unassembled WGS sequence"/>
</dbReference>
<dbReference type="InterPro" id="IPR015269">
    <property type="entry name" value="UPF0029_Impact_C"/>
</dbReference>
<dbReference type="PROSITE" id="PS00910">
    <property type="entry name" value="UPF0029"/>
    <property type="match status" value="1"/>
</dbReference>
<evidence type="ECO:0000313" key="4">
    <source>
        <dbReference type="EMBL" id="EKE83377.1"/>
    </source>
</evidence>
<dbReference type="GO" id="GO:0032561">
    <property type="term" value="F:guanyl ribonucleotide binding"/>
    <property type="evidence" value="ECO:0007669"/>
    <property type="project" value="UniProtKB-ARBA"/>
</dbReference>
<dbReference type="InterPro" id="IPR023582">
    <property type="entry name" value="Impact"/>
</dbReference>
<dbReference type="GO" id="GO:0005737">
    <property type="term" value="C:cytoplasm"/>
    <property type="evidence" value="ECO:0007669"/>
    <property type="project" value="TreeGrafter"/>
</dbReference>
<dbReference type="InterPro" id="IPR001498">
    <property type="entry name" value="Impact_N"/>
</dbReference>
<protein>
    <recommendedName>
        <fullName evidence="6">Impact N-terminal domain-containing protein</fullName>
    </recommendedName>
</protein>
<feature type="domain" description="Impact N-terminal" evidence="2">
    <location>
        <begin position="18"/>
        <end position="124"/>
    </location>
</feature>
<dbReference type="InterPro" id="IPR035647">
    <property type="entry name" value="EFG_III/V"/>
</dbReference>
<dbReference type="PATRIC" id="fig|740709.3.peg.1650"/>
<dbReference type="GO" id="GO:0017111">
    <property type="term" value="F:ribonucleoside triphosphate phosphatase activity"/>
    <property type="evidence" value="ECO:0007669"/>
    <property type="project" value="UniProtKB-ARBA"/>
</dbReference>
<evidence type="ECO:0000256" key="1">
    <source>
        <dbReference type="ARBA" id="ARBA00007665"/>
    </source>
</evidence>
<evidence type="ECO:0000313" key="5">
    <source>
        <dbReference type="Proteomes" id="UP000014115"/>
    </source>
</evidence>
<comment type="caution">
    <text evidence="4">The sequence shown here is derived from an EMBL/GenBank/DDBJ whole genome shotgun (WGS) entry which is preliminary data.</text>
</comment>
<dbReference type="InterPro" id="IPR020568">
    <property type="entry name" value="Ribosomal_Su5_D2-typ_SF"/>
</dbReference>
<sequence>MAGYPIPARDHEHELVIKQSRFIACVAAVADSAAAQQFLLRVKQRWPGASHYCTAAIAGAPEDSQSYACSDDGEPSGTAGRPMLNVLLNQRIGEIAVVVVRYFGGIKLGTGGLQRAYTQVVVESLKSLPVSHRVVRRRYQLRCDYADQSAVDYVLHRHQAMLIASDYGASIHLTISLEPEKRDMLDTDLLAQTQGRVQTEATG</sequence>
<dbReference type="NCBIfam" id="TIGR00257">
    <property type="entry name" value="IMPACT_YIGZ"/>
    <property type="match status" value="1"/>
</dbReference>
<dbReference type="EMBL" id="AMRG01000009">
    <property type="protein sequence ID" value="EKE83377.1"/>
    <property type="molecule type" value="Genomic_DNA"/>
</dbReference>
<dbReference type="eggNOG" id="COG1739">
    <property type="taxonomic scope" value="Bacteria"/>
</dbReference>
<dbReference type="SUPFAM" id="SSF54211">
    <property type="entry name" value="Ribosomal protein S5 domain 2-like"/>
    <property type="match status" value="1"/>
</dbReference>
<dbReference type="Gene3D" id="3.30.70.240">
    <property type="match status" value="1"/>
</dbReference>
<dbReference type="RefSeq" id="WP_008488864.1">
    <property type="nucleotide sequence ID" value="NZ_AMRG01000009.1"/>
</dbReference>